<dbReference type="InterPro" id="IPR055063">
    <property type="entry name" value="Rib_mS39_PPR"/>
</dbReference>
<dbReference type="InterPro" id="IPR011990">
    <property type="entry name" value="TPR-like_helical_dom_sf"/>
</dbReference>
<comment type="subcellular location">
    <subcellularLocation>
        <location evidence="1">Mitochondrion</location>
    </subcellularLocation>
</comment>
<organism evidence="14 15">
    <name type="scientific">Astyanax mexicanus</name>
    <name type="common">Blind cave fish</name>
    <name type="synonym">Astyanax fasciatus mexicanus</name>
    <dbReference type="NCBI Taxonomy" id="7994"/>
    <lineage>
        <taxon>Eukaryota</taxon>
        <taxon>Metazoa</taxon>
        <taxon>Chordata</taxon>
        <taxon>Craniata</taxon>
        <taxon>Vertebrata</taxon>
        <taxon>Euteleostomi</taxon>
        <taxon>Actinopterygii</taxon>
        <taxon>Neopterygii</taxon>
        <taxon>Teleostei</taxon>
        <taxon>Ostariophysi</taxon>
        <taxon>Characiformes</taxon>
        <taxon>Characoidei</taxon>
        <taxon>Acestrorhamphidae</taxon>
        <taxon>Acestrorhamphinae</taxon>
        <taxon>Astyanax</taxon>
    </lineage>
</organism>
<dbReference type="NCBIfam" id="TIGR00756">
    <property type="entry name" value="PPR"/>
    <property type="match status" value="2"/>
</dbReference>
<keyword evidence="4" id="KW-0677">Repeat</keyword>
<comment type="similarity">
    <text evidence="2">Belongs to the mitochondrion-specific ribosomal protein mS39 family.</text>
</comment>
<evidence type="ECO:0000256" key="8">
    <source>
        <dbReference type="ARBA" id="ARBA00022980"/>
    </source>
</evidence>
<dbReference type="PANTHER" id="PTHR16276:SF1">
    <property type="entry name" value="SMALL RIBOSOMAL SUBUNIT PROTEIN MS39"/>
    <property type="match status" value="1"/>
</dbReference>
<keyword evidence="5" id="KW-0810">Translation regulation</keyword>
<accession>A0A8B9KT16</accession>
<dbReference type="Gene3D" id="1.25.40.10">
    <property type="entry name" value="Tetratricopeptide repeat domain"/>
    <property type="match status" value="2"/>
</dbReference>
<keyword evidence="3" id="KW-0699">rRNA-binding</keyword>
<evidence type="ECO:0000313" key="14">
    <source>
        <dbReference type="Ensembl" id="ENSAMXP00005040331.1"/>
    </source>
</evidence>
<dbReference type="GO" id="GO:0005840">
    <property type="term" value="C:ribosome"/>
    <property type="evidence" value="ECO:0007669"/>
    <property type="project" value="UniProtKB-KW"/>
</dbReference>
<evidence type="ECO:0000256" key="12">
    <source>
        <dbReference type="PROSITE-ProRule" id="PRU00708"/>
    </source>
</evidence>
<dbReference type="Ensembl" id="ENSAMXT00005043918.1">
    <property type="protein sequence ID" value="ENSAMXP00005040331.1"/>
    <property type="gene ID" value="ENSAMXG00005018890.1"/>
</dbReference>
<dbReference type="PANTHER" id="PTHR16276">
    <property type="entry name" value="PENTATRICOPEPTIDE REPEAT DOMAIN-CONTAINING PROTEIN 3"/>
    <property type="match status" value="1"/>
</dbReference>
<feature type="signal peptide" evidence="13">
    <location>
        <begin position="1"/>
        <end position="20"/>
    </location>
</feature>
<dbReference type="PROSITE" id="PS51375">
    <property type="entry name" value="PPR"/>
    <property type="match status" value="2"/>
</dbReference>
<sequence>MTYNHITYVFFLFMLYFISCNRNKEAVLQALAATVNRDPTASNYVLQDDSYLIPNSYAQFKLFTLSKESGRNTAKYFINTYPKYFQKDFAEPHIPCLMPETLELEIEEVSEAALIERIQLRKVKAAVDMYDQLQQSGTPLSVDLTNDLLDLICLYGDQDPAPEQGSDYMENVQPSACDLRLKQIWVLENNNAERIFHIMPERTRRSYGALIRGMVKYGAYSKAFDMYTDMLNNRLTADVHIFNALITAAPEVREQIQEKWELVLNLLKQMAKQDVKPNLLTFHAVLRCLRRSRHLAKVFSVFNEMKALGIAPSLATYNLILGIVYKQGPFAKGHTEILEKVLDEISGKSFTPQDPDDGMISADTYFSLLLETHRPFVYLIQSSCCSWRFFSLLCMMENIDVVLKWYKELIPSLYYPTAQGMRDFLQALDTDNRLDLIPQIWKDIKQMGYGNMSDMVEEILSLMAREKQSPESISNTILMIFLIQLFFFSFREMLNLFKPNNRVPPESLMNDFLASIKASNKAQQAVELVQISASFCLPVTPSLIERVQQEFELTEEQRNVLTALESSADMSD</sequence>
<keyword evidence="7" id="KW-0809">Transit peptide</keyword>
<protein>
    <recommendedName>
        <fullName evidence="11">Small ribosomal subunit protein mS39</fullName>
    </recommendedName>
</protein>
<reference evidence="14" key="1">
    <citation type="submission" date="2025-08" db="UniProtKB">
        <authorList>
            <consortium name="Ensembl"/>
        </authorList>
    </citation>
    <scope>IDENTIFICATION</scope>
</reference>
<evidence type="ECO:0000256" key="7">
    <source>
        <dbReference type="ARBA" id="ARBA00022946"/>
    </source>
</evidence>
<evidence type="ECO:0000256" key="10">
    <source>
        <dbReference type="ARBA" id="ARBA00023274"/>
    </source>
</evidence>
<keyword evidence="13" id="KW-0732">Signal</keyword>
<feature type="repeat" description="PPR" evidence="12">
    <location>
        <begin position="203"/>
        <end position="237"/>
    </location>
</feature>
<dbReference type="Proteomes" id="UP000694621">
    <property type="component" value="Unplaced"/>
</dbReference>
<dbReference type="Pfam" id="PF13812">
    <property type="entry name" value="PPR_3"/>
    <property type="match status" value="1"/>
</dbReference>
<dbReference type="Pfam" id="PF22330">
    <property type="entry name" value="Rib_mS39_PPR"/>
    <property type="match status" value="1"/>
</dbReference>
<keyword evidence="6" id="KW-0694">RNA-binding</keyword>
<dbReference type="AlphaFoldDB" id="A0A8B9KT16"/>
<dbReference type="GO" id="GO:0043024">
    <property type="term" value="F:ribosomal small subunit binding"/>
    <property type="evidence" value="ECO:0007669"/>
    <property type="project" value="InterPro"/>
</dbReference>
<evidence type="ECO:0000256" key="1">
    <source>
        <dbReference type="ARBA" id="ARBA00004173"/>
    </source>
</evidence>
<evidence type="ECO:0000313" key="15">
    <source>
        <dbReference type="Proteomes" id="UP000694621"/>
    </source>
</evidence>
<evidence type="ECO:0000256" key="6">
    <source>
        <dbReference type="ARBA" id="ARBA00022884"/>
    </source>
</evidence>
<feature type="repeat" description="PPR" evidence="12">
    <location>
        <begin position="278"/>
        <end position="312"/>
    </location>
</feature>
<feature type="chain" id="PRO_5034073502" description="Small ribosomal subunit protein mS39" evidence="13">
    <location>
        <begin position="21"/>
        <end position="572"/>
    </location>
</feature>
<evidence type="ECO:0000256" key="13">
    <source>
        <dbReference type="SAM" id="SignalP"/>
    </source>
</evidence>
<name>A0A8B9KT16_ASTMX</name>
<dbReference type="GO" id="GO:0006417">
    <property type="term" value="P:regulation of translation"/>
    <property type="evidence" value="ECO:0007669"/>
    <property type="project" value="UniProtKB-KW"/>
</dbReference>
<proteinExistence type="inferred from homology"/>
<evidence type="ECO:0000256" key="2">
    <source>
        <dbReference type="ARBA" id="ARBA00008551"/>
    </source>
</evidence>
<dbReference type="GO" id="GO:0005739">
    <property type="term" value="C:mitochondrion"/>
    <property type="evidence" value="ECO:0007669"/>
    <property type="project" value="UniProtKB-SubCell"/>
</dbReference>
<dbReference type="InterPro" id="IPR002885">
    <property type="entry name" value="PPR_rpt"/>
</dbReference>
<evidence type="ECO:0000256" key="5">
    <source>
        <dbReference type="ARBA" id="ARBA00022845"/>
    </source>
</evidence>
<evidence type="ECO:0000256" key="4">
    <source>
        <dbReference type="ARBA" id="ARBA00022737"/>
    </source>
</evidence>
<keyword evidence="9" id="KW-0496">Mitochondrion</keyword>
<evidence type="ECO:0000256" key="9">
    <source>
        <dbReference type="ARBA" id="ARBA00023128"/>
    </source>
</evidence>
<dbReference type="GO" id="GO:0032543">
    <property type="term" value="P:mitochondrial translation"/>
    <property type="evidence" value="ECO:0007669"/>
    <property type="project" value="InterPro"/>
</dbReference>
<keyword evidence="8" id="KW-0689">Ribosomal protein</keyword>
<dbReference type="GO" id="GO:1990904">
    <property type="term" value="C:ribonucleoprotein complex"/>
    <property type="evidence" value="ECO:0007669"/>
    <property type="project" value="UniProtKB-KW"/>
</dbReference>
<dbReference type="GO" id="GO:0019843">
    <property type="term" value="F:rRNA binding"/>
    <property type="evidence" value="ECO:0007669"/>
    <property type="project" value="UniProtKB-KW"/>
</dbReference>
<dbReference type="InterPro" id="IPR037387">
    <property type="entry name" value="PTCD3"/>
</dbReference>
<evidence type="ECO:0000256" key="3">
    <source>
        <dbReference type="ARBA" id="ARBA00022730"/>
    </source>
</evidence>
<evidence type="ECO:0000256" key="11">
    <source>
        <dbReference type="ARBA" id="ARBA00035134"/>
    </source>
</evidence>
<keyword evidence="10" id="KW-0687">Ribonucleoprotein</keyword>